<dbReference type="InterPro" id="IPR023093">
    <property type="entry name" value="ScpA-like_C"/>
</dbReference>
<dbReference type="GO" id="GO:0005737">
    <property type="term" value="C:cytoplasm"/>
    <property type="evidence" value="ECO:0007669"/>
    <property type="project" value="UniProtKB-SubCell"/>
</dbReference>
<evidence type="ECO:0000256" key="3">
    <source>
        <dbReference type="ARBA" id="ARBA00023306"/>
    </source>
</evidence>
<evidence type="ECO:0000256" key="1">
    <source>
        <dbReference type="ARBA" id="ARBA00022618"/>
    </source>
</evidence>
<dbReference type="OrthoDB" id="9811016at2"/>
<evidence type="ECO:0000313" key="7">
    <source>
        <dbReference type="Proteomes" id="UP000626244"/>
    </source>
</evidence>
<keyword evidence="7" id="KW-1185">Reference proteome</keyword>
<dbReference type="PANTHER" id="PTHR33969">
    <property type="entry name" value="SEGREGATION AND CONDENSATION PROTEIN A"/>
    <property type="match status" value="1"/>
</dbReference>
<accession>A0A8J3EWW9</accession>
<dbReference type="InterPro" id="IPR003768">
    <property type="entry name" value="ScpA"/>
</dbReference>
<keyword evidence="3 5" id="KW-0131">Cell cycle</keyword>
<dbReference type="AlphaFoldDB" id="A0A8J3EWW9"/>
<organism evidence="6 7">
    <name type="scientific">Gottfriedia solisilvae</name>
    <dbReference type="NCBI Taxonomy" id="1516104"/>
    <lineage>
        <taxon>Bacteria</taxon>
        <taxon>Bacillati</taxon>
        <taxon>Bacillota</taxon>
        <taxon>Bacilli</taxon>
        <taxon>Bacillales</taxon>
        <taxon>Bacillaceae</taxon>
        <taxon>Gottfriedia</taxon>
    </lineage>
</organism>
<dbReference type="NCBIfam" id="NF000995">
    <property type="entry name" value="PRK00104.1-4"/>
    <property type="match status" value="1"/>
</dbReference>
<gene>
    <name evidence="5 6" type="primary">scpA</name>
    <name evidence="6" type="ORF">GCM10007380_11330</name>
</gene>
<comment type="similarity">
    <text evidence="5">Belongs to the ScpA family.</text>
</comment>
<evidence type="ECO:0000313" key="6">
    <source>
        <dbReference type="EMBL" id="GGI12132.1"/>
    </source>
</evidence>
<evidence type="ECO:0000256" key="2">
    <source>
        <dbReference type="ARBA" id="ARBA00022829"/>
    </source>
</evidence>
<dbReference type="RefSeq" id="WP_087999349.1">
    <property type="nucleotide sequence ID" value="NZ_BMHB01000001.1"/>
</dbReference>
<keyword evidence="2 5" id="KW-0159">Chromosome partition</keyword>
<keyword evidence="1 5" id="KW-0132">Cell division</keyword>
<dbReference type="PANTHER" id="PTHR33969:SF2">
    <property type="entry name" value="SEGREGATION AND CONDENSATION PROTEIN A"/>
    <property type="match status" value="1"/>
</dbReference>
<evidence type="ECO:0000256" key="5">
    <source>
        <dbReference type="HAMAP-Rule" id="MF_01805"/>
    </source>
</evidence>
<dbReference type="GO" id="GO:0007059">
    <property type="term" value="P:chromosome segregation"/>
    <property type="evidence" value="ECO:0007669"/>
    <property type="project" value="UniProtKB-UniRule"/>
</dbReference>
<dbReference type="HAMAP" id="MF_01805">
    <property type="entry name" value="ScpA"/>
    <property type="match status" value="1"/>
</dbReference>
<dbReference type="GO" id="GO:0006260">
    <property type="term" value="P:DNA replication"/>
    <property type="evidence" value="ECO:0007669"/>
    <property type="project" value="UniProtKB-UniRule"/>
</dbReference>
<keyword evidence="5" id="KW-0963">Cytoplasm</keyword>
<proteinExistence type="inferred from homology"/>
<comment type="subunit">
    <text evidence="5">Component of a cohesin-like complex composed of ScpA, ScpB and the Smc homodimer, in which ScpA and ScpB bind to the head domain of Smc. The presence of the three proteins is required for the association of the complex with DNA.</text>
</comment>
<dbReference type="Gene3D" id="1.10.10.580">
    <property type="entry name" value="Structural maintenance of chromosome 1. Chain E"/>
    <property type="match status" value="1"/>
</dbReference>
<dbReference type="EMBL" id="BMHB01000001">
    <property type="protein sequence ID" value="GGI12132.1"/>
    <property type="molecule type" value="Genomic_DNA"/>
</dbReference>
<dbReference type="GO" id="GO:0051301">
    <property type="term" value="P:cell division"/>
    <property type="evidence" value="ECO:0007669"/>
    <property type="project" value="UniProtKB-KW"/>
</dbReference>
<name>A0A8J3EWW9_9BACI</name>
<sequence length="256" mass="30268">MKQYEVKIDAFEGPLDLLLHLIQRFEIDIYDIPVSEITDQYVLYIHTMKELELDIASEYLVMAAELLAMKSKSILPNHEEQADWDAVFEEDPREELMNRLLVYKQFKEAANVFQEKESERAMIFTRNPTDLSEYGPGPEDITMPTDVTIYDMLGALQKLFKRKKLQEPLQTKIVREEISIERRMGEIVDYLKQLKKRTNFISLFPYNDKESIVVTFLAILELMKTKEIIVEQEQNFSEIFLTSREIFEKKQDEVYS</sequence>
<dbReference type="Pfam" id="PF02616">
    <property type="entry name" value="SMC_ScpA"/>
    <property type="match status" value="1"/>
</dbReference>
<comment type="function">
    <text evidence="5">Participates in chromosomal partition during cell division. May act via the formation of a condensin-like complex containing Smc and ScpB that pull DNA away from mid-cell into both cell halves.</text>
</comment>
<comment type="caution">
    <text evidence="6">The sequence shown here is derived from an EMBL/GenBank/DDBJ whole genome shotgun (WGS) entry which is preliminary data.</text>
</comment>
<dbReference type="Proteomes" id="UP000626244">
    <property type="component" value="Unassembled WGS sequence"/>
</dbReference>
<dbReference type="Gene3D" id="6.10.250.2410">
    <property type="match status" value="1"/>
</dbReference>
<reference evidence="7" key="1">
    <citation type="journal article" date="2019" name="Int. J. Syst. Evol. Microbiol.">
        <title>The Global Catalogue of Microorganisms (GCM) 10K type strain sequencing project: providing services to taxonomists for standard genome sequencing and annotation.</title>
        <authorList>
            <consortium name="The Broad Institute Genomics Platform"/>
            <consortium name="The Broad Institute Genome Sequencing Center for Infectious Disease"/>
            <person name="Wu L."/>
            <person name="Ma J."/>
        </authorList>
    </citation>
    <scope>NUCLEOTIDE SEQUENCE [LARGE SCALE GENOMIC DNA]</scope>
    <source>
        <strain evidence="7">CGMCC 1.14993</strain>
    </source>
</reference>
<comment type="subcellular location">
    <subcellularLocation>
        <location evidence="5">Cytoplasm</location>
    </subcellularLocation>
    <text evidence="5">Associated with two foci at the outer edges of the nucleoid region in young cells, and at four foci within both cell halves in older cells.</text>
</comment>
<evidence type="ECO:0000256" key="4">
    <source>
        <dbReference type="ARBA" id="ARBA00044777"/>
    </source>
</evidence>
<protein>
    <recommendedName>
        <fullName evidence="4 5">Segregation and condensation protein A</fullName>
    </recommendedName>
</protein>